<dbReference type="AlphaFoldDB" id="A0A024G853"/>
<evidence type="ECO:0000313" key="2">
    <source>
        <dbReference type="Proteomes" id="UP000053237"/>
    </source>
</evidence>
<organism evidence="1 2">
    <name type="scientific">Albugo candida</name>
    <dbReference type="NCBI Taxonomy" id="65357"/>
    <lineage>
        <taxon>Eukaryota</taxon>
        <taxon>Sar</taxon>
        <taxon>Stramenopiles</taxon>
        <taxon>Oomycota</taxon>
        <taxon>Peronosporomycetes</taxon>
        <taxon>Albuginales</taxon>
        <taxon>Albuginaceae</taxon>
        <taxon>Albugo</taxon>
    </lineage>
</organism>
<dbReference type="EMBL" id="CAIX01000040">
    <property type="protein sequence ID" value="CCI42903.1"/>
    <property type="molecule type" value="Genomic_DNA"/>
</dbReference>
<gene>
    <name evidence="1" type="ORF">BN9_036870</name>
</gene>
<dbReference type="InParanoid" id="A0A024G853"/>
<name>A0A024G853_9STRA</name>
<comment type="caution">
    <text evidence="1">The sequence shown here is derived from an EMBL/GenBank/DDBJ whole genome shotgun (WGS) entry which is preliminary data.</text>
</comment>
<accession>A0A024G853</accession>
<proteinExistence type="predicted"/>
<keyword evidence="2" id="KW-1185">Reference proteome</keyword>
<evidence type="ECO:0000313" key="1">
    <source>
        <dbReference type="EMBL" id="CCI42903.1"/>
    </source>
</evidence>
<protein>
    <submittedName>
        <fullName evidence="1">Uncharacterized protein</fullName>
    </submittedName>
</protein>
<sequence>MSRAQEVEAFNSFDCDIKNGVLEKEEGCQSNIMVQSNGNLIAKVNNKRFRSNSHESDCVEKYQTNVHEDMNDCNIRHPPSPSIPSSPTIAESDACSSLDEVMLQLHQVIDNLALAYRKWREEGDLTQVEISKLLESSQIRRARLSKQLAGICDNIMEGLQQTDDE</sequence>
<reference evidence="1 2" key="1">
    <citation type="submission" date="2012-05" db="EMBL/GenBank/DDBJ databases">
        <title>Recombination and specialization in a pathogen metapopulation.</title>
        <authorList>
            <person name="Gardiner A."/>
            <person name="Kemen E."/>
            <person name="Schultz-Larsen T."/>
            <person name="MacLean D."/>
            <person name="Van Oosterhout C."/>
            <person name="Jones J.D.G."/>
        </authorList>
    </citation>
    <scope>NUCLEOTIDE SEQUENCE [LARGE SCALE GENOMIC DNA]</scope>
    <source>
        <strain evidence="1 2">Ac Nc2</strain>
    </source>
</reference>
<dbReference type="Proteomes" id="UP000053237">
    <property type="component" value="Unassembled WGS sequence"/>
</dbReference>